<evidence type="ECO:0000256" key="5">
    <source>
        <dbReference type="ARBA" id="ARBA00022737"/>
    </source>
</evidence>
<dbReference type="InterPro" id="IPR044066">
    <property type="entry name" value="TRIAD_supradom"/>
</dbReference>
<dbReference type="EC" id="2.3.2.31" evidence="2"/>
<dbReference type="PROSITE" id="PS51873">
    <property type="entry name" value="TRIAD"/>
    <property type="match status" value="1"/>
</dbReference>
<keyword evidence="8" id="KW-0862">Zinc</keyword>
<keyword evidence="6" id="KW-0863">Zinc-finger</keyword>
<dbReference type="InterPro" id="IPR017907">
    <property type="entry name" value="Znf_RING_CS"/>
</dbReference>
<dbReference type="OrthoDB" id="541961at2759"/>
<evidence type="ECO:0000313" key="10">
    <source>
        <dbReference type="EMBL" id="KAG2428932.1"/>
    </source>
</evidence>
<dbReference type="SUPFAM" id="SSF57850">
    <property type="entry name" value="RING/U-box"/>
    <property type="match status" value="2"/>
</dbReference>
<dbReference type="PROSITE" id="PS00518">
    <property type="entry name" value="ZF_RING_1"/>
    <property type="match status" value="1"/>
</dbReference>
<evidence type="ECO:0000256" key="1">
    <source>
        <dbReference type="ARBA" id="ARBA00001798"/>
    </source>
</evidence>
<evidence type="ECO:0000313" key="11">
    <source>
        <dbReference type="Proteomes" id="UP000650467"/>
    </source>
</evidence>
<comment type="caution">
    <text evidence="10">The sequence shown here is derived from an EMBL/GenBank/DDBJ whole genome shotgun (WGS) entry which is preliminary data.</text>
</comment>
<dbReference type="Gene3D" id="3.30.40.10">
    <property type="entry name" value="Zinc/RING finger domain, C3HC4 (zinc finger)"/>
    <property type="match status" value="1"/>
</dbReference>
<name>A0A835SKN5_CHLIN</name>
<feature type="domain" description="RING-type" evidence="9">
    <location>
        <begin position="202"/>
        <end position="418"/>
    </location>
</feature>
<proteinExistence type="predicted"/>
<evidence type="ECO:0000259" key="9">
    <source>
        <dbReference type="PROSITE" id="PS51873"/>
    </source>
</evidence>
<sequence>MAAAPSDPWLRDSLRLALGLQQQELQALQDAVLARRLQHTLRLLPAGAATGGGSEALLVEAVRRAAAAEGEDFQFLAEELDVIREQLLELALAAGDESEEELAAGAPPAAAAAASAASGAAAGRQGGATGLAAAAAAAAAAGRCAAVGGAARLARLASPAGAAAGGGGGSVAAAAAARAAAAAARVGPTVRCLRCHEDFRINEVTCAGADGAASSSSGGGAAGCSHYLCRGCLTDYVHSTLRGRTFPVPCPMRAEGCTQLLSRDAARRALLWDHPEDLRVLDRLEVEASVEPGMAVYCPHPSCSALLVRPEEGSVPADEAVECPECHHAFCLRCGITGWHTGYTCAQFQALPAHLRSASAEDAALLSMAKQQRWKRCPDCGFTVERTAGCNHMKCRCGCHFCYACGRKASGGTHACRC</sequence>
<dbReference type="InterPro" id="IPR002867">
    <property type="entry name" value="IBR_dom"/>
</dbReference>
<dbReference type="InterPro" id="IPR013083">
    <property type="entry name" value="Znf_RING/FYVE/PHD"/>
</dbReference>
<keyword evidence="7" id="KW-0833">Ubl conjugation pathway</keyword>
<evidence type="ECO:0000256" key="6">
    <source>
        <dbReference type="ARBA" id="ARBA00022771"/>
    </source>
</evidence>
<comment type="catalytic activity">
    <reaction evidence="1">
        <text>[E2 ubiquitin-conjugating enzyme]-S-ubiquitinyl-L-cysteine + [acceptor protein]-L-lysine = [E2 ubiquitin-conjugating enzyme]-L-cysteine + [acceptor protein]-N(6)-ubiquitinyl-L-lysine.</text>
        <dbReference type="EC" id="2.3.2.31"/>
    </reaction>
</comment>
<dbReference type="Proteomes" id="UP000650467">
    <property type="component" value="Unassembled WGS sequence"/>
</dbReference>
<keyword evidence="3" id="KW-0808">Transferase</keyword>
<dbReference type="CDD" id="cd22584">
    <property type="entry name" value="Rcat_RBR_unk"/>
    <property type="match status" value="1"/>
</dbReference>
<keyword evidence="5" id="KW-0677">Repeat</keyword>
<protein>
    <recommendedName>
        <fullName evidence="2">RBR-type E3 ubiquitin transferase</fullName>
        <ecNumber evidence="2">2.3.2.31</ecNumber>
    </recommendedName>
</protein>
<organism evidence="10 11">
    <name type="scientific">Chlamydomonas incerta</name>
    <dbReference type="NCBI Taxonomy" id="51695"/>
    <lineage>
        <taxon>Eukaryota</taxon>
        <taxon>Viridiplantae</taxon>
        <taxon>Chlorophyta</taxon>
        <taxon>core chlorophytes</taxon>
        <taxon>Chlorophyceae</taxon>
        <taxon>CS clade</taxon>
        <taxon>Chlamydomonadales</taxon>
        <taxon>Chlamydomonadaceae</taxon>
        <taxon>Chlamydomonas</taxon>
    </lineage>
</organism>
<dbReference type="SMART" id="SM00647">
    <property type="entry name" value="IBR"/>
    <property type="match status" value="2"/>
</dbReference>
<accession>A0A835SKN5</accession>
<evidence type="ECO:0000256" key="2">
    <source>
        <dbReference type="ARBA" id="ARBA00012251"/>
    </source>
</evidence>
<dbReference type="PANTHER" id="PTHR11685">
    <property type="entry name" value="RBR FAMILY RING FINGER AND IBR DOMAIN-CONTAINING"/>
    <property type="match status" value="1"/>
</dbReference>
<evidence type="ECO:0000256" key="7">
    <source>
        <dbReference type="ARBA" id="ARBA00022786"/>
    </source>
</evidence>
<dbReference type="AlphaFoldDB" id="A0A835SKN5"/>
<evidence type="ECO:0000256" key="4">
    <source>
        <dbReference type="ARBA" id="ARBA00022723"/>
    </source>
</evidence>
<dbReference type="GO" id="GO:0061630">
    <property type="term" value="F:ubiquitin protein ligase activity"/>
    <property type="evidence" value="ECO:0007669"/>
    <property type="project" value="UniProtKB-EC"/>
</dbReference>
<dbReference type="CDD" id="cd22582">
    <property type="entry name" value="BRcat_RBR_unk"/>
    <property type="match status" value="1"/>
</dbReference>
<dbReference type="Gene3D" id="1.20.120.1750">
    <property type="match status" value="1"/>
</dbReference>
<evidence type="ECO:0000256" key="8">
    <source>
        <dbReference type="ARBA" id="ARBA00022833"/>
    </source>
</evidence>
<dbReference type="GO" id="GO:0016567">
    <property type="term" value="P:protein ubiquitination"/>
    <property type="evidence" value="ECO:0007669"/>
    <property type="project" value="InterPro"/>
</dbReference>
<dbReference type="GO" id="GO:0008270">
    <property type="term" value="F:zinc ion binding"/>
    <property type="evidence" value="ECO:0007669"/>
    <property type="project" value="UniProtKB-KW"/>
</dbReference>
<gene>
    <name evidence="10" type="ORF">HXX76_011176</name>
</gene>
<dbReference type="InterPro" id="IPR031127">
    <property type="entry name" value="E3_UB_ligase_RBR"/>
</dbReference>
<reference evidence="10" key="1">
    <citation type="journal article" date="2020" name="bioRxiv">
        <title>Comparative genomics of Chlamydomonas.</title>
        <authorList>
            <person name="Craig R.J."/>
            <person name="Hasan A.R."/>
            <person name="Ness R.W."/>
            <person name="Keightley P.D."/>
        </authorList>
    </citation>
    <scope>NUCLEOTIDE SEQUENCE</scope>
    <source>
        <strain evidence="10">SAG 7.73</strain>
    </source>
</reference>
<keyword evidence="11" id="KW-1185">Reference proteome</keyword>
<dbReference type="Pfam" id="PF01485">
    <property type="entry name" value="IBR"/>
    <property type="match status" value="2"/>
</dbReference>
<evidence type="ECO:0000256" key="3">
    <source>
        <dbReference type="ARBA" id="ARBA00022679"/>
    </source>
</evidence>
<keyword evidence="4" id="KW-0479">Metal-binding</keyword>
<dbReference type="EMBL" id="JAEHOC010000032">
    <property type="protein sequence ID" value="KAG2428932.1"/>
    <property type="molecule type" value="Genomic_DNA"/>
</dbReference>